<gene>
    <name evidence="6" type="ORF">GCM10009430_28970</name>
</gene>
<name>A0ABP3U9B8_9FLAO</name>
<accession>A0ABP3U9B8</accession>
<evidence type="ECO:0000313" key="6">
    <source>
        <dbReference type="EMBL" id="GAA0724509.1"/>
    </source>
</evidence>
<protein>
    <recommendedName>
        <fullName evidence="8">DoxX-like family protein</fullName>
    </recommendedName>
</protein>
<dbReference type="Proteomes" id="UP001501758">
    <property type="component" value="Unassembled WGS sequence"/>
</dbReference>
<evidence type="ECO:0008006" key="8">
    <source>
        <dbReference type="Google" id="ProtNLM"/>
    </source>
</evidence>
<comment type="caution">
    <text evidence="6">The sequence shown here is derived from an EMBL/GenBank/DDBJ whole genome shotgun (WGS) entry which is preliminary data.</text>
</comment>
<evidence type="ECO:0000256" key="5">
    <source>
        <dbReference type="SAM" id="Phobius"/>
    </source>
</evidence>
<keyword evidence="7" id="KW-1185">Reference proteome</keyword>
<keyword evidence="3 5" id="KW-1133">Transmembrane helix</keyword>
<proteinExistence type="predicted"/>
<evidence type="ECO:0000313" key="7">
    <source>
        <dbReference type="Proteomes" id="UP001501758"/>
    </source>
</evidence>
<evidence type="ECO:0000256" key="2">
    <source>
        <dbReference type="ARBA" id="ARBA00022692"/>
    </source>
</evidence>
<dbReference type="Pfam" id="PF13564">
    <property type="entry name" value="DoxX_2"/>
    <property type="match status" value="1"/>
</dbReference>
<keyword evidence="2 5" id="KW-0812">Transmembrane</keyword>
<feature type="transmembrane region" description="Helical" evidence="5">
    <location>
        <begin position="20"/>
        <end position="39"/>
    </location>
</feature>
<reference evidence="7" key="1">
    <citation type="journal article" date="2019" name="Int. J. Syst. Evol. Microbiol.">
        <title>The Global Catalogue of Microorganisms (GCM) 10K type strain sequencing project: providing services to taxonomists for standard genome sequencing and annotation.</title>
        <authorList>
            <consortium name="The Broad Institute Genomics Platform"/>
            <consortium name="The Broad Institute Genome Sequencing Center for Infectious Disease"/>
            <person name="Wu L."/>
            <person name="Ma J."/>
        </authorList>
    </citation>
    <scope>NUCLEOTIDE SEQUENCE [LARGE SCALE GENOMIC DNA]</scope>
    <source>
        <strain evidence="7">JCM 15974</strain>
    </source>
</reference>
<dbReference type="InterPro" id="IPR032808">
    <property type="entry name" value="DoxX"/>
</dbReference>
<dbReference type="EMBL" id="BAAAGE010000003">
    <property type="protein sequence ID" value="GAA0724509.1"/>
    <property type="molecule type" value="Genomic_DNA"/>
</dbReference>
<sequence>MFSKATIDGVRELGFPDFFRIQLAILKILAILILIIPQVPLQIKEWAYAGIGLFFITAIVAHIAHKDSIFILLINIVFIGLLILSHMYLHKILKM</sequence>
<feature type="transmembrane region" description="Helical" evidence="5">
    <location>
        <begin position="69"/>
        <end position="89"/>
    </location>
</feature>
<evidence type="ECO:0000256" key="3">
    <source>
        <dbReference type="ARBA" id="ARBA00022989"/>
    </source>
</evidence>
<comment type="subcellular location">
    <subcellularLocation>
        <location evidence="1">Membrane</location>
        <topology evidence="1">Multi-pass membrane protein</topology>
    </subcellularLocation>
</comment>
<feature type="transmembrane region" description="Helical" evidence="5">
    <location>
        <begin position="46"/>
        <end position="63"/>
    </location>
</feature>
<keyword evidence="4 5" id="KW-0472">Membrane</keyword>
<evidence type="ECO:0000256" key="4">
    <source>
        <dbReference type="ARBA" id="ARBA00023136"/>
    </source>
</evidence>
<evidence type="ECO:0000256" key="1">
    <source>
        <dbReference type="ARBA" id="ARBA00004141"/>
    </source>
</evidence>
<organism evidence="6 7">
    <name type="scientific">Aquimarina litoralis</name>
    <dbReference type="NCBI Taxonomy" id="584605"/>
    <lineage>
        <taxon>Bacteria</taxon>
        <taxon>Pseudomonadati</taxon>
        <taxon>Bacteroidota</taxon>
        <taxon>Flavobacteriia</taxon>
        <taxon>Flavobacteriales</taxon>
        <taxon>Flavobacteriaceae</taxon>
        <taxon>Aquimarina</taxon>
    </lineage>
</organism>